<feature type="chain" id="PRO_5003773561" description="WAP domain-containing protein" evidence="1">
    <location>
        <begin position="26"/>
        <end position="70"/>
    </location>
</feature>
<reference evidence="2" key="1">
    <citation type="journal article" date="2013" name="Nat. Commun.">
        <title>Whole-genome sequencing of Oryza brachyantha reveals mechanisms underlying Oryza genome evolution.</title>
        <authorList>
            <person name="Chen J."/>
            <person name="Huang Q."/>
            <person name="Gao D."/>
            <person name="Wang J."/>
            <person name="Lang Y."/>
            <person name="Liu T."/>
            <person name="Li B."/>
            <person name="Bai Z."/>
            <person name="Luis Goicoechea J."/>
            <person name="Liang C."/>
            <person name="Chen C."/>
            <person name="Zhang W."/>
            <person name="Sun S."/>
            <person name="Liao Y."/>
            <person name="Zhang X."/>
            <person name="Yang L."/>
            <person name="Song C."/>
            <person name="Wang M."/>
            <person name="Shi J."/>
            <person name="Liu G."/>
            <person name="Liu J."/>
            <person name="Zhou H."/>
            <person name="Zhou W."/>
            <person name="Yu Q."/>
            <person name="An N."/>
            <person name="Chen Y."/>
            <person name="Cai Q."/>
            <person name="Wang B."/>
            <person name="Liu B."/>
            <person name="Min J."/>
            <person name="Huang Y."/>
            <person name="Wu H."/>
            <person name="Li Z."/>
            <person name="Zhang Y."/>
            <person name="Yin Y."/>
            <person name="Song W."/>
            <person name="Jiang J."/>
            <person name="Jackson S.A."/>
            <person name="Wing R.A."/>
            <person name="Wang J."/>
            <person name="Chen M."/>
        </authorList>
    </citation>
    <scope>NUCLEOTIDE SEQUENCE [LARGE SCALE GENOMIC DNA]</scope>
    <source>
        <strain evidence="2">cv. IRGC 101232</strain>
    </source>
</reference>
<keyword evidence="3" id="KW-1185">Reference proteome</keyword>
<evidence type="ECO:0008006" key="4">
    <source>
        <dbReference type="Google" id="ProtNLM"/>
    </source>
</evidence>
<feature type="signal peptide" evidence="1">
    <location>
        <begin position="1"/>
        <end position="25"/>
    </location>
</feature>
<keyword evidence="1" id="KW-0732">Signal</keyword>
<organism evidence="2">
    <name type="scientific">Oryza brachyantha</name>
    <name type="common">malo sina</name>
    <dbReference type="NCBI Taxonomy" id="4533"/>
    <lineage>
        <taxon>Eukaryota</taxon>
        <taxon>Viridiplantae</taxon>
        <taxon>Streptophyta</taxon>
        <taxon>Embryophyta</taxon>
        <taxon>Tracheophyta</taxon>
        <taxon>Spermatophyta</taxon>
        <taxon>Magnoliopsida</taxon>
        <taxon>Liliopsida</taxon>
        <taxon>Poales</taxon>
        <taxon>Poaceae</taxon>
        <taxon>BOP clade</taxon>
        <taxon>Oryzoideae</taxon>
        <taxon>Oryzeae</taxon>
        <taxon>Oryzinae</taxon>
        <taxon>Oryza</taxon>
    </lineage>
</organism>
<evidence type="ECO:0000256" key="1">
    <source>
        <dbReference type="SAM" id="SignalP"/>
    </source>
</evidence>
<dbReference type="HOGENOM" id="CLU_2761851_0_0_1"/>
<accession>J3MJD1</accession>
<dbReference type="Gramene" id="OB07G15130.1">
    <property type="protein sequence ID" value="OB07G15130.1"/>
    <property type="gene ID" value="OB07G15130"/>
</dbReference>
<dbReference type="EnsemblPlants" id="OB07G15130.1">
    <property type="protein sequence ID" value="OB07G15130.1"/>
    <property type="gene ID" value="OB07G15130"/>
</dbReference>
<proteinExistence type="predicted"/>
<protein>
    <recommendedName>
        <fullName evidence="4">WAP domain-containing protein</fullName>
    </recommendedName>
</protein>
<sequence length="70" mass="7610">MATHTCQGFLLVLLLCSAVPALTRADVTDCIHNPVDPHPADKIFCCVKDNECWMSIQECLANCPCGKNCS</sequence>
<dbReference type="AlphaFoldDB" id="J3MJD1"/>
<dbReference type="Proteomes" id="UP000006038">
    <property type="component" value="Chromosome 7"/>
</dbReference>
<evidence type="ECO:0000313" key="3">
    <source>
        <dbReference type="Proteomes" id="UP000006038"/>
    </source>
</evidence>
<reference evidence="2" key="2">
    <citation type="submission" date="2013-04" db="UniProtKB">
        <authorList>
            <consortium name="EnsemblPlants"/>
        </authorList>
    </citation>
    <scope>IDENTIFICATION</scope>
</reference>
<name>J3MJD1_ORYBR</name>
<evidence type="ECO:0000313" key="2">
    <source>
        <dbReference type="EnsemblPlants" id="OB07G15130.1"/>
    </source>
</evidence>